<dbReference type="GO" id="GO:0061599">
    <property type="term" value="F:molybdopterin molybdotransferase activity"/>
    <property type="evidence" value="ECO:0007669"/>
    <property type="project" value="UniProtKB-EC"/>
</dbReference>
<dbReference type="PANTHER" id="PTHR10192:SF5">
    <property type="entry name" value="GEPHYRIN"/>
    <property type="match status" value="1"/>
</dbReference>
<evidence type="ECO:0000256" key="1">
    <source>
        <dbReference type="ARBA" id="ARBA00002901"/>
    </source>
</evidence>
<dbReference type="Pfam" id="PF00994">
    <property type="entry name" value="MoCF_biosynth"/>
    <property type="match status" value="1"/>
</dbReference>
<dbReference type="EC" id="2.10.1.1" evidence="6"/>
<dbReference type="InterPro" id="IPR005110">
    <property type="entry name" value="MoeA_linker/N"/>
</dbReference>
<evidence type="ECO:0000313" key="8">
    <source>
        <dbReference type="EMBL" id="MCA6064974.1"/>
    </source>
</evidence>
<dbReference type="RefSeq" id="WP_225676464.1">
    <property type="nucleotide sequence ID" value="NZ_JAEDAH010000096.1"/>
</dbReference>
<keyword evidence="6" id="KW-0479">Metal-binding</keyword>
<comment type="catalytic activity">
    <reaction evidence="5">
        <text>adenylyl-molybdopterin + molybdate = Mo-molybdopterin + AMP + H(+)</text>
        <dbReference type="Rhea" id="RHEA:35047"/>
        <dbReference type="ChEBI" id="CHEBI:15378"/>
        <dbReference type="ChEBI" id="CHEBI:36264"/>
        <dbReference type="ChEBI" id="CHEBI:62727"/>
        <dbReference type="ChEBI" id="CHEBI:71302"/>
        <dbReference type="ChEBI" id="CHEBI:456215"/>
        <dbReference type="EC" id="2.10.1.1"/>
    </reaction>
</comment>
<dbReference type="CDD" id="cd00887">
    <property type="entry name" value="MoeA"/>
    <property type="match status" value="1"/>
</dbReference>
<dbReference type="Gene3D" id="3.90.105.10">
    <property type="entry name" value="Molybdopterin biosynthesis moea protein, domain 2"/>
    <property type="match status" value="1"/>
</dbReference>
<organism evidence="8 9">
    <name type="scientific">Thalassolituus marinus</name>
    <dbReference type="NCBI Taxonomy" id="671053"/>
    <lineage>
        <taxon>Bacteria</taxon>
        <taxon>Pseudomonadati</taxon>
        <taxon>Pseudomonadota</taxon>
        <taxon>Gammaproteobacteria</taxon>
        <taxon>Oceanospirillales</taxon>
        <taxon>Oceanospirillaceae</taxon>
        <taxon>Thalassolituus</taxon>
    </lineage>
</organism>
<evidence type="ECO:0000256" key="2">
    <source>
        <dbReference type="ARBA" id="ARBA00005046"/>
    </source>
</evidence>
<comment type="function">
    <text evidence="1 6">Catalyzes the insertion of molybdate into adenylated molybdopterin with the concomitant release of AMP.</text>
</comment>
<dbReference type="InterPro" id="IPR036688">
    <property type="entry name" value="MoeA_C_domain_IV_sf"/>
</dbReference>
<dbReference type="InterPro" id="IPR038987">
    <property type="entry name" value="MoeA-like"/>
</dbReference>
<keyword evidence="9" id="KW-1185">Reference proteome</keyword>
<proteinExistence type="inferred from homology"/>
<evidence type="ECO:0000256" key="5">
    <source>
        <dbReference type="ARBA" id="ARBA00047317"/>
    </source>
</evidence>
<comment type="cofactor">
    <cofactor evidence="6">
        <name>Mg(2+)</name>
        <dbReference type="ChEBI" id="CHEBI:18420"/>
    </cofactor>
</comment>
<protein>
    <recommendedName>
        <fullName evidence="6">Molybdopterin molybdenumtransferase</fullName>
        <ecNumber evidence="6">2.10.1.1</ecNumber>
    </recommendedName>
</protein>
<dbReference type="Proteomes" id="UP000714380">
    <property type="component" value="Unassembled WGS sequence"/>
</dbReference>
<evidence type="ECO:0000259" key="7">
    <source>
        <dbReference type="SMART" id="SM00852"/>
    </source>
</evidence>
<feature type="domain" description="MoaB/Mog" evidence="7">
    <location>
        <begin position="184"/>
        <end position="321"/>
    </location>
</feature>
<dbReference type="SUPFAM" id="SSF63867">
    <property type="entry name" value="MoeA C-terminal domain-like"/>
    <property type="match status" value="1"/>
</dbReference>
<keyword evidence="6" id="KW-0460">Magnesium</keyword>
<dbReference type="SMART" id="SM00852">
    <property type="entry name" value="MoCF_biosynth"/>
    <property type="match status" value="1"/>
</dbReference>
<dbReference type="Gene3D" id="2.40.340.10">
    <property type="entry name" value="MoeA, C-terminal, domain IV"/>
    <property type="match status" value="1"/>
</dbReference>
<comment type="caution">
    <text evidence="8">The sequence shown here is derived from an EMBL/GenBank/DDBJ whole genome shotgun (WGS) entry which is preliminary data.</text>
</comment>
<dbReference type="EMBL" id="JAEDAH010000096">
    <property type="protein sequence ID" value="MCA6064974.1"/>
    <property type="molecule type" value="Genomic_DNA"/>
</dbReference>
<sequence length="411" mass="42916">MISCDSPGLAPVDQALATLLAGVVPLQRSERVVLAEAAGRVLAESITSPMNVPPAANSAMDGYAIRAADVQQATELTLIGRSMAGHPFEGSVAPGECVRIMTGALLPAGTDTVVMQENVTLPADGAVAFAQPAVAGDNVRAAGEDILHGQLLFSAGRRLRAADTGLLASIGIDSVMVSARLKVALLATGDELVEPGSQLADGQIYQSNSFGVGALLQRFGCEVLSMGTIEDSEAALRQAFQRADEVADVVLTTGGVSVGEADYTRDVLESLGRMDFWRLAIKPGKPFACGRLPSSLFIGLPGNPVSALVTLHQLALPMLRKLQGEDAVQPVRLPAKAAAMLRKRPGRLDLQRGVWSLAEDGSLQVRATGGQSSGVLSSLSEANCFIVLEQERGRVEAGEMVTIELFDGLLL</sequence>
<dbReference type="NCBIfam" id="NF045515">
    <property type="entry name" value="Glp_gephyrin"/>
    <property type="match status" value="1"/>
</dbReference>
<comment type="similarity">
    <text evidence="3 6">Belongs to the MoeA family.</text>
</comment>
<evidence type="ECO:0000256" key="6">
    <source>
        <dbReference type="RuleBase" id="RU365090"/>
    </source>
</evidence>
<evidence type="ECO:0000256" key="3">
    <source>
        <dbReference type="ARBA" id="ARBA00010763"/>
    </source>
</evidence>
<comment type="pathway">
    <text evidence="2 6">Cofactor biosynthesis; molybdopterin biosynthesis.</text>
</comment>
<name>A0ABS7ZTE4_9GAMM</name>
<accession>A0ABS7ZTE4</accession>
<keyword evidence="6 8" id="KW-0808">Transferase</keyword>
<dbReference type="InterPro" id="IPR005111">
    <property type="entry name" value="MoeA_C_domain_IV"/>
</dbReference>
<dbReference type="NCBIfam" id="TIGR00177">
    <property type="entry name" value="molyb_syn"/>
    <property type="match status" value="1"/>
</dbReference>
<dbReference type="Pfam" id="PF03453">
    <property type="entry name" value="MoeA_N"/>
    <property type="match status" value="1"/>
</dbReference>
<dbReference type="SUPFAM" id="SSF53218">
    <property type="entry name" value="Molybdenum cofactor biosynthesis proteins"/>
    <property type="match status" value="1"/>
</dbReference>
<dbReference type="PANTHER" id="PTHR10192">
    <property type="entry name" value="MOLYBDOPTERIN BIOSYNTHESIS PROTEIN"/>
    <property type="match status" value="1"/>
</dbReference>
<gene>
    <name evidence="8" type="primary">moeA</name>
    <name evidence="8" type="ORF">I9W95_15305</name>
</gene>
<dbReference type="InterPro" id="IPR001453">
    <property type="entry name" value="MoaB/Mog_dom"/>
</dbReference>
<dbReference type="Gene3D" id="2.170.190.11">
    <property type="entry name" value="Molybdopterin biosynthesis moea protein, domain 3"/>
    <property type="match status" value="1"/>
</dbReference>
<dbReference type="SUPFAM" id="SSF63882">
    <property type="entry name" value="MoeA N-terminal region -like"/>
    <property type="match status" value="1"/>
</dbReference>
<dbReference type="Gene3D" id="3.40.980.10">
    <property type="entry name" value="MoaB/Mog-like domain"/>
    <property type="match status" value="1"/>
</dbReference>
<keyword evidence="6" id="KW-0500">Molybdenum</keyword>
<evidence type="ECO:0000256" key="4">
    <source>
        <dbReference type="ARBA" id="ARBA00023150"/>
    </source>
</evidence>
<dbReference type="InterPro" id="IPR036425">
    <property type="entry name" value="MoaB/Mog-like_dom_sf"/>
</dbReference>
<dbReference type="Pfam" id="PF03454">
    <property type="entry name" value="MoeA_C"/>
    <property type="match status" value="1"/>
</dbReference>
<dbReference type="InterPro" id="IPR036135">
    <property type="entry name" value="MoeA_linker/N_sf"/>
</dbReference>
<dbReference type="NCBIfam" id="NF007960">
    <property type="entry name" value="PRK10680.1"/>
    <property type="match status" value="1"/>
</dbReference>
<evidence type="ECO:0000313" key="9">
    <source>
        <dbReference type="Proteomes" id="UP000714380"/>
    </source>
</evidence>
<reference evidence="8 9" key="1">
    <citation type="submission" date="2020-12" db="EMBL/GenBank/DDBJ databases">
        <title>Novel Thalassolituus-related marine hydrocarbonoclastic bacteria mediated algae-derived hydrocarbons mineralization in twilight zone of the northern South China Sea.</title>
        <authorList>
            <person name="Dong C."/>
        </authorList>
    </citation>
    <scope>NUCLEOTIDE SEQUENCE [LARGE SCALE GENOMIC DNA]</scope>
    <source>
        <strain evidence="8 9">IMCC1826</strain>
    </source>
</reference>
<keyword evidence="4 6" id="KW-0501">Molybdenum cofactor biosynthesis</keyword>